<dbReference type="SUPFAM" id="SSF144232">
    <property type="entry name" value="HIT/MYND zinc finger-like"/>
    <property type="match status" value="1"/>
</dbReference>
<sequence>MSTAVNRELTVELLRSMSVELPPKTKLPDAELDKRLSKTLDGCQYLAPAQHRGIELYLRHATTYPLYVDPFMYLRQSIMTIGKNWDEGLTTMTLADKEQTGCIFMRITEVLEFDKHTPILMVLFRQELRGIQPSPSMVKWILSQENGNNGKGMPRIFATPKEQHLLMRLLQRNSERLPTAYKPQRTAIERDFVPSFILPVGPLGGKEVARFNKNDGCSVCGDPAKSKCSRCNVKRYCGAVCQKEDWKAHRPTCTSLKSAKWQTVPFVPLVIFMKAVRPAGAIPFRFNRYDNLNSADVNMMADAMMEPGQKASASGVSILIYDRRRSIEVTLVKFVGPTAAFEPIAALVKEKGQRGLRLFLWATRSGEWSLDLCVDQVPEWQQW</sequence>
<evidence type="ECO:0000256" key="4">
    <source>
        <dbReference type="PROSITE-ProRule" id="PRU00134"/>
    </source>
</evidence>
<dbReference type="EMBL" id="JARKIE010000004">
    <property type="protein sequence ID" value="KAJ7708151.1"/>
    <property type="molecule type" value="Genomic_DNA"/>
</dbReference>
<dbReference type="Proteomes" id="UP001221757">
    <property type="component" value="Unassembled WGS sequence"/>
</dbReference>
<dbReference type="GO" id="GO:0008270">
    <property type="term" value="F:zinc ion binding"/>
    <property type="evidence" value="ECO:0007669"/>
    <property type="project" value="UniProtKB-KW"/>
</dbReference>
<dbReference type="Pfam" id="PF01753">
    <property type="entry name" value="zf-MYND"/>
    <property type="match status" value="1"/>
</dbReference>
<protein>
    <recommendedName>
        <fullName evidence="5">MYND-type domain-containing protein</fullName>
    </recommendedName>
</protein>
<reference evidence="6" key="1">
    <citation type="submission" date="2023-03" db="EMBL/GenBank/DDBJ databases">
        <title>Massive genome expansion in bonnet fungi (Mycena s.s.) driven by repeated elements and novel gene families across ecological guilds.</title>
        <authorList>
            <consortium name="Lawrence Berkeley National Laboratory"/>
            <person name="Harder C.B."/>
            <person name="Miyauchi S."/>
            <person name="Viragh M."/>
            <person name="Kuo A."/>
            <person name="Thoen E."/>
            <person name="Andreopoulos B."/>
            <person name="Lu D."/>
            <person name="Skrede I."/>
            <person name="Drula E."/>
            <person name="Henrissat B."/>
            <person name="Morin E."/>
            <person name="Kohler A."/>
            <person name="Barry K."/>
            <person name="LaButti K."/>
            <person name="Morin E."/>
            <person name="Salamov A."/>
            <person name="Lipzen A."/>
            <person name="Mereny Z."/>
            <person name="Hegedus B."/>
            <person name="Baldrian P."/>
            <person name="Stursova M."/>
            <person name="Weitz H."/>
            <person name="Taylor A."/>
            <person name="Grigoriev I.V."/>
            <person name="Nagy L.G."/>
            <person name="Martin F."/>
            <person name="Kauserud H."/>
        </authorList>
    </citation>
    <scope>NUCLEOTIDE SEQUENCE</scope>
    <source>
        <strain evidence="6">CBHHK067</strain>
    </source>
</reference>
<dbReference type="PROSITE" id="PS01360">
    <property type="entry name" value="ZF_MYND_1"/>
    <property type="match status" value="1"/>
</dbReference>
<keyword evidence="1" id="KW-0479">Metal-binding</keyword>
<keyword evidence="2 4" id="KW-0863">Zinc-finger</keyword>
<comment type="caution">
    <text evidence="6">The sequence shown here is derived from an EMBL/GenBank/DDBJ whole genome shotgun (WGS) entry which is preliminary data.</text>
</comment>
<name>A0AAD7GYI6_MYCRO</name>
<organism evidence="6 7">
    <name type="scientific">Mycena rosella</name>
    <name type="common">Pink bonnet</name>
    <name type="synonym">Agaricus rosellus</name>
    <dbReference type="NCBI Taxonomy" id="1033263"/>
    <lineage>
        <taxon>Eukaryota</taxon>
        <taxon>Fungi</taxon>
        <taxon>Dikarya</taxon>
        <taxon>Basidiomycota</taxon>
        <taxon>Agaricomycotina</taxon>
        <taxon>Agaricomycetes</taxon>
        <taxon>Agaricomycetidae</taxon>
        <taxon>Agaricales</taxon>
        <taxon>Marasmiineae</taxon>
        <taxon>Mycenaceae</taxon>
        <taxon>Mycena</taxon>
    </lineage>
</organism>
<proteinExistence type="predicted"/>
<evidence type="ECO:0000259" key="5">
    <source>
        <dbReference type="PROSITE" id="PS50865"/>
    </source>
</evidence>
<evidence type="ECO:0000313" key="7">
    <source>
        <dbReference type="Proteomes" id="UP001221757"/>
    </source>
</evidence>
<keyword evidence="7" id="KW-1185">Reference proteome</keyword>
<evidence type="ECO:0000256" key="3">
    <source>
        <dbReference type="ARBA" id="ARBA00022833"/>
    </source>
</evidence>
<dbReference type="PROSITE" id="PS50865">
    <property type="entry name" value="ZF_MYND_2"/>
    <property type="match status" value="1"/>
</dbReference>
<feature type="domain" description="MYND-type" evidence="5">
    <location>
        <begin position="217"/>
        <end position="253"/>
    </location>
</feature>
<dbReference type="InterPro" id="IPR002893">
    <property type="entry name" value="Znf_MYND"/>
</dbReference>
<evidence type="ECO:0000256" key="1">
    <source>
        <dbReference type="ARBA" id="ARBA00022723"/>
    </source>
</evidence>
<gene>
    <name evidence="6" type="ORF">B0H17DRAFT_1124928</name>
</gene>
<accession>A0AAD7GYI6</accession>
<dbReference type="AlphaFoldDB" id="A0AAD7GYI6"/>
<keyword evidence="3" id="KW-0862">Zinc</keyword>
<evidence type="ECO:0000313" key="6">
    <source>
        <dbReference type="EMBL" id="KAJ7708151.1"/>
    </source>
</evidence>
<dbReference type="Gene3D" id="6.10.140.2220">
    <property type="match status" value="1"/>
</dbReference>
<evidence type="ECO:0000256" key="2">
    <source>
        <dbReference type="ARBA" id="ARBA00022771"/>
    </source>
</evidence>
<dbReference type="CDD" id="cd23024">
    <property type="entry name" value="zf-HIT_ZNHIT2-3"/>
    <property type="match status" value="1"/>
</dbReference>